<proteinExistence type="predicted"/>
<evidence type="ECO:0000313" key="2">
    <source>
        <dbReference type="EMBL" id="WAH43157.1"/>
    </source>
</evidence>
<gene>
    <name evidence="2" type="ORF">NZD89_07085</name>
</gene>
<accession>A0ABY6ZJR7</accession>
<sequence>MHVNELWNPGGILSYEAGKPVEIAHRVFVEQPVEREWEVAFAGALIELSVRFGLELPRLPRELLENVYVASGDLGISSTADSGSTPAHHNSRQELGVGRLQLVIGASRAWLASILGSGVDADAFFAQYDALDADEGLVSVVGDRFAVAAGKTPLAMLDAVRAVASDNMGREFPSRSAFVVKPQDAARWRSEDSTLFESPSRQVRLENLFSTDGVFRDVGDILPELDATFLVASDVALSEVLMLAGRLGLEAGRVRFPVTCLEDTYRPSSRVTFQIRVDEQAAEGSIEIQHNSIVIVGPSEDDLRDVIRHLVDEWFDNRDDVTCSSWQGKLRALQSAHPDIQTRAECELELSRLTYEQVAIQSITAPSHLAKAIQPWCTARGVDVCTLPAPLLWQESWSGTSELDTIGQQLVEAMAQLHVSIDGAPARLTDASSVTPNDTLVIEVFTSESNESFQAHQPEFLAAVRGQGEAEQFAPRVQVVYRDVMKAGFHWIMDDVLPELRLYSDKIAHVELKAQKVSQESGLLDMPQRFLQELFPSDAVLARELDIPVERVTLALLDESGPMYEVTASDDDGNLIRAWTWESLTQTRRYAPDDADSPSVVVPAAGFRVSRVATDGQRDVLKVSVIPTIYSLFWDWFQRDIICHIPQRVVDVESPTPFARLEVEVSVDSPETRLGVYEEVSSFPEALHEEIYFYSLHAFQRYAKQVGQPAWMTPGAVIPLVHVAPGSPRATIRLYGHGPEEAVTVHTETGKRFIRVDPVRSKTEWAAVEVSGVGFCDGHSRVYVSSCPSRVPALDFTRWLSDKPLEDRTVNGCGSSSLRSYFPSAPASELPNVQSNIWQNEDVAHWLMSHNAHLPGRAWVIDTSFQGHPIVAVELREPAPEEYLTSRSKDILYKPSIFVVARHHANEVSSTNATLILIAKLIENPHLLRDCNVIVIPIQNVDGAQLHRQLIQEHPFWKHHAARFNACGFEFGHHYFHEDTPFGESRTFARVWEQWKPDVVIDDHGIPSHEWLQPFAGYNSPPSFPVSYWIPHAQIYTIWCSLPAQYDTADGPLREIISRTLASDDAIRERNRIFLERYMKWGTAFHEEKFPVTTVDGVITYQWMVTPEPQSRDLIARFPNWVTADIVTEVNDETVHGEALTEVVHAHSKVHEGLWQWVTQVSTVVNRDHTPGGATGCVALSRRRPLKMRGV</sequence>
<name>A0ABY6ZJR7_9BACL</name>
<protein>
    <submittedName>
        <fullName evidence="2">M14 family metallopeptidase</fullName>
    </submittedName>
</protein>
<dbReference type="Pfam" id="PF00246">
    <property type="entry name" value="Peptidase_M14"/>
    <property type="match status" value="1"/>
</dbReference>
<dbReference type="Proteomes" id="UP001164761">
    <property type="component" value="Chromosome"/>
</dbReference>
<reference evidence="2" key="1">
    <citation type="submission" date="2022-08" db="EMBL/GenBank/DDBJ databases">
        <title>Alicyclobacillus fastidiosus DSM 17978, complete genome.</title>
        <authorList>
            <person name="Wang Q."/>
            <person name="Cai R."/>
            <person name="Wang Z."/>
        </authorList>
    </citation>
    <scope>NUCLEOTIDE SEQUENCE</scope>
    <source>
        <strain evidence="2">DSM 17978</strain>
    </source>
</reference>
<evidence type="ECO:0000313" key="3">
    <source>
        <dbReference type="Proteomes" id="UP001164761"/>
    </source>
</evidence>
<feature type="domain" description="Peptidase M14" evidence="1">
    <location>
        <begin position="860"/>
        <end position="965"/>
    </location>
</feature>
<organism evidence="2 3">
    <name type="scientific">Alicyclobacillus fastidiosus</name>
    <dbReference type="NCBI Taxonomy" id="392011"/>
    <lineage>
        <taxon>Bacteria</taxon>
        <taxon>Bacillati</taxon>
        <taxon>Bacillota</taxon>
        <taxon>Bacilli</taxon>
        <taxon>Bacillales</taxon>
        <taxon>Alicyclobacillaceae</taxon>
        <taxon>Alicyclobacillus</taxon>
    </lineage>
</organism>
<dbReference type="EMBL" id="CP104067">
    <property type="protein sequence ID" value="WAH43157.1"/>
    <property type="molecule type" value="Genomic_DNA"/>
</dbReference>
<dbReference type="Gene3D" id="3.40.630.10">
    <property type="entry name" value="Zn peptidases"/>
    <property type="match status" value="1"/>
</dbReference>
<evidence type="ECO:0000259" key="1">
    <source>
        <dbReference type="Pfam" id="PF00246"/>
    </source>
</evidence>
<keyword evidence="3" id="KW-1185">Reference proteome</keyword>
<dbReference type="CDD" id="cd06232">
    <property type="entry name" value="M14-like"/>
    <property type="match status" value="1"/>
</dbReference>
<dbReference type="RefSeq" id="WP_268007033.1">
    <property type="nucleotide sequence ID" value="NZ_CP104067.1"/>
</dbReference>
<dbReference type="InterPro" id="IPR000834">
    <property type="entry name" value="Peptidase_M14"/>
</dbReference>
<dbReference type="SUPFAM" id="SSF53187">
    <property type="entry name" value="Zn-dependent exopeptidases"/>
    <property type="match status" value="1"/>
</dbReference>